<evidence type="ECO:0000256" key="7">
    <source>
        <dbReference type="ARBA" id="ARBA00022840"/>
    </source>
</evidence>
<dbReference type="PROSITE" id="PS50011">
    <property type="entry name" value="PROTEIN_KINASE_DOM"/>
    <property type="match status" value="1"/>
</dbReference>
<keyword evidence="4" id="KW-0808">Transferase</keyword>
<proteinExistence type="inferred from homology"/>
<evidence type="ECO:0000259" key="11">
    <source>
        <dbReference type="PROSITE" id="PS50011"/>
    </source>
</evidence>
<dbReference type="EC" id="2.7.11.22" evidence="2"/>
<evidence type="ECO:0000256" key="2">
    <source>
        <dbReference type="ARBA" id="ARBA00012425"/>
    </source>
</evidence>
<comment type="catalytic activity">
    <reaction evidence="9">
        <text>L-seryl-[protein] + ATP = O-phospho-L-seryl-[protein] + ADP + H(+)</text>
        <dbReference type="Rhea" id="RHEA:17989"/>
        <dbReference type="Rhea" id="RHEA-COMP:9863"/>
        <dbReference type="Rhea" id="RHEA-COMP:11604"/>
        <dbReference type="ChEBI" id="CHEBI:15378"/>
        <dbReference type="ChEBI" id="CHEBI:29999"/>
        <dbReference type="ChEBI" id="CHEBI:30616"/>
        <dbReference type="ChEBI" id="CHEBI:83421"/>
        <dbReference type="ChEBI" id="CHEBI:456216"/>
        <dbReference type="EC" id="2.7.11.22"/>
    </reaction>
</comment>
<evidence type="ECO:0000256" key="5">
    <source>
        <dbReference type="ARBA" id="ARBA00022741"/>
    </source>
</evidence>
<dbReference type="InterPro" id="IPR000719">
    <property type="entry name" value="Prot_kinase_dom"/>
</dbReference>
<feature type="compositionally biased region" description="Polar residues" evidence="10">
    <location>
        <begin position="309"/>
        <end position="323"/>
    </location>
</feature>
<dbReference type="PANTHER" id="PTHR24056:SF171">
    <property type="entry name" value="CYCLIN-DEPENDENT KINASE 20"/>
    <property type="match status" value="1"/>
</dbReference>
<evidence type="ECO:0000256" key="3">
    <source>
        <dbReference type="ARBA" id="ARBA00022527"/>
    </source>
</evidence>
<dbReference type="Pfam" id="PF00069">
    <property type="entry name" value="Pkinase"/>
    <property type="match status" value="1"/>
</dbReference>
<comment type="catalytic activity">
    <reaction evidence="8">
        <text>L-threonyl-[protein] + ATP = O-phospho-L-threonyl-[protein] + ADP + H(+)</text>
        <dbReference type="Rhea" id="RHEA:46608"/>
        <dbReference type="Rhea" id="RHEA-COMP:11060"/>
        <dbReference type="Rhea" id="RHEA-COMP:11605"/>
        <dbReference type="ChEBI" id="CHEBI:15378"/>
        <dbReference type="ChEBI" id="CHEBI:30013"/>
        <dbReference type="ChEBI" id="CHEBI:30616"/>
        <dbReference type="ChEBI" id="CHEBI:61977"/>
        <dbReference type="ChEBI" id="CHEBI:456216"/>
        <dbReference type="EC" id="2.7.11.22"/>
    </reaction>
</comment>
<dbReference type="Proteomes" id="UP000054485">
    <property type="component" value="Unassembled WGS sequence"/>
</dbReference>
<gene>
    <name evidence="12" type="ORF">CY34DRAFT_600572</name>
</gene>
<dbReference type="PANTHER" id="PTHR24056">
    <property type="entry name" value="CELL DIVISION PROTEIN KINASE"/>
    <property type="match status" value="1"/>
</dbReference>
<sequence>MHNRVLKIDHLFTNHDDDARCELPVKSSPWKSRFYLKLHNCKTRRRSFLSVSSSTPSIPSGPRETVAEGPVSLVSKSLFGRECQSQWIAIKTSTIHRKYAKEPHDIVKEARLIASACHPNVISILGHVIDPGAQTMSFWMPYVPSSLITLLSSNDFSPHPLVSILPADPSSSSPREQRFLLLAKSLMFQILSGVTFLHDTAKIAHRDIKPSNVLVTLSGRVQLIDFGISWKEGEDLAAKKNDLWVETPEQMYFEVSTGPYRAPELLFGPRNYNAFAIDSWSLGTTFAEFFTPVRLFSRLDDEDFGFESDGQSDSGNDENSSKPSEPFIIPKGLRIGDPTNRWTRDSLFDSTRGEIGLAWSIFKTRGSPNETNWPSFLTLPDANKLSFVDVEPVDLCSILPNFPLSAQRCEVDTKTHVPPEIMSPTPVDLVHRFLVYEPSRRLRPSEALTHPWFTSEPPLLLPDDVPAPSTHSEVPISTSWGAKSLGQWLSDVHPSGVI</sequence>
<dbReference type="Gene3D" id="1.10.510.10">
    <property type="entry name" value="Transferase(Phosphotransferase) domain 1"/>
    <property type="match status" value="1"/>
</dbReference>
<evidence type="ECO:0000256" key="1">
    <source>
        <dbReference type="ARBA" id="ARBA00006485"/>
    </source>
</evidence>
<reference evidence="12 13" key="1">
    <citation type="submission" date="2014-04" db="EMBL/GenBank/DDBJ databases">
        <authorList>
            <consortium name="DOE Joint Genome Institute"/>
            <person name="Kuo A."/>
            <person name="Ruytinx J."/>
            <person name="Rineau F."/>
            <person name="Colpaert J."/>
            <person name="Kohler A."/>
            <person name="Nagy L.G."/>
            <person name="Floudas D."/>
            <person name="Copeland A."/>
            <person name="Barry K.W."/>
            <person name="Cichocki N."/>
            <person name="Veneault-Fourrey C."/>
            <person name="LaButti K."/>
            <person name="Lindquist E.A."/>
            <person name="Lipzen A."/>
            <person name="Lundell T."/>
            <person name="Morin E."/>
            <person name="Murat C."/>
            <person name="Sun H."/>
            <person name="Tunlid A."/>
            <person name="Henrissat B."/>
            <person name="Grigoriev I.V."/>
            <person name="Hibbett D.S."/>
            <person name="Martin F."/>
            <person name="Nordberg H.P."/>
            <person name="Cantor M.N."/>
            <person name="Hua S.X."/>
        </authorList>
    </citation>
    <scope>NUCLEOTIDE SEQUENCE [LARGE SCALE GENOMIC DNA]</scope>
    <source>
        <strain evidence="12 13">UH-Slu-Lm8-n1</strain>
    </source>
</reference>
<dbReference type="GO" id="GO:0005524">
    <property type="term" value="F:ATP binding"/>
    <property type="evidence" value="ECO:0007669"/>
    <property type="project" value="UniProtKB-KW"/>
</dbReference>
<keyword evidence="7" id="KW-0067">ATP-binding</keyword>
<comment type="similarity">
    <text evidence="1">Belongs to the protein kinase superfamily. CMGC Ser/Thr protein kinase family. CDC2/CDKX subfamily.</text>
</comment>
<dbReference type="STRING" id="930992.A0A0D0AT15"/>
<dbReference type="SMART" id="SM00220">
    <property type="entry name" value="S_TKc"/>
    <property type="match status" value="1"/>
</dbReference>
<dbReference type="EMBL" id="KN835664">
    <property type="protein sequence ID" value="KIK35083.1"/>
    <property type="molecule type" value="Genomic_DNA"/>
</dbReference>
<protein>
    <recommendedName>
        <fullName evidence="2">cyclin-dependent kinase</fullName>
        <ecNumber evidence="2">2.7.11.22</ecNumber>
    </recommendedName>
</protein>
<dbReference type="GO" id="GO:0004693">
    <property type="term" value="F:cyclin-dependent protein serine/threonine kinase activity"/>
    <property type="evidence" value="ECO:0007669"/>
    <property type="project" value="UniProtKB-EC"/>
</dbReference>
<keyword evidence="13" id="KW-1185">Reference proteome</keyword>
<name>A0A0D0AT15_9AGAM</name>
<keyword evidence="6" id="KW-0418">Kinase</keyword>
<feature type="domain" description="Protein kinase" evidence="11">
    <location>
        <begin position="60"/>
        <end position="453"/>
    </location>
</feature>
<evidence type="ECO:0000313" key="12">
    <source>
        <dbReference type="EMBL" id="KIK35083.1"/>
    </source>
</evidence>
<feature type="region of interest" description="Disordered" evidence="10">
    <location>
        <begin position="306"/>
        <end position="336"/>
    </location>
</feature>
<dbReference type="InParanoid" id="A0A0D0AT15"/>
<dbReference type="SUPFAM" id="SSF56112">
    <property type="entry name" value="Protein kinase-like (PK-like)"/>
    <property type="match status" value="1"/>
</dbReference>
<organism evidence="12 13">
    <name type="scientific">Suillus luteus UH-Slu-Lm8-n1</name>
    <dbReference type="NCBI Taxonomy" id="930992"/>
    <lineage>
        <taxon>Eukaryota</taxon>
        <taxon>Fungi</taxon>
        <taxon>Dikarya</taxon>
        <taxon>Basidiomycota</taxon>
        <taxon>Agaricomycotina</taxon>
        <taxon>Agaricomycetes</taxon>
        <taxon>Agaricomycetidae</taxon>
        <taxon>Boletales</taxon>
        <taxon>Suillineae</taxon>
        <taxon>Suillaceae</taxon>
        <taxon>Suillus</taxon>
    </lineage>
</organism>
<dbReference type="PROSITE" id="PS00108">
    <property type="entry name" value="PROTEIN_KINASE_ST"/>
    <property type="match status" value="1"/>
</dbReference>
<dbReference type="HOGENOM" id="CLU_000288_50_0_1"/>
<evidence type="ECO:0000256" key="4">
    <source>
        <dbReference type="ARBA" id="ARBA00022679"/>
    </source>
</evidence>
<dbReference type="InterPro" id="IPR011009">
    <property type="entry name" value="Kinase-like_dom_sf"/>
</dbReference>
<dbReference type="GO" id="GO:0005634">
    <property type="term" value="C:nucleus"/>
    <property type="evidence" value="ECO:0007669"/>
    <property type="project" value="TreeGrafter"/>
</dbReference>
<dbReference type="Gene3D" id="3.30.200.20">
    <property type="entry name" value="Phosphorylase Kinase, domain 1"/>
    <property type="match status" value="1"/>
</dbReference>
<keyword evidence="5" id="KW-0547">Nucleotide-binding</keyword>
<dbReference type="AlphaFoldDB" id="A0A0D0AT15"/>
<evidence type="ECO:0000256" key="10">
    <source>
        <dbReference type="SAM" id="MobiDB-lite"/>
    </source>
</evidence>
<reference evidence="13" key="2">
    <citation type="submission" date="2015-01" db="EMBL/GenBank/DDBJ databases">
        <title>Evolutionary Origins and Diversification of the Mycorrhizal Mutualists.</title>
        <authorList>
            <consortium name="DOE Joint Genome Institute"/>
            <consortium name="Mycorrhizal Genomics Consortium"/>
            <person name="Kohler A."/>
            <person name="Kuo A."/>
            <person name="Nagy L.G."/>
            <person name="Floudas D."/>
            <person name="Copeland A."/>
            <person name="Barry K.W."/>
            <person name="Cichocki N."/>
            <person name="Veneault-Fourrey C."/>
            <person name="LaButti K."/>
            <person name="Lindquist E.A."/>
            <person name="Lipzen A."/>
            <person name="Lundell T."/>
            <person name="Morin E."/>
            <person name="Murat C."/>
            <person name="Riley R."/>
            <person name="Ohm R."/>
            <person name="Sun H."/>
            <person name="Tunlid A."/>
            <person name="Henrissat B."/>
            <person name="Grigoriev I.V."/>
            <person name="Hibbett D.S."/>
            <person name="Martin F."/>
        </authorList>
    </citation>
    <scope>NUCLEOTIDE SEQUENCE [LARGE SCALE GENOMIC DNA]</scope>
    <source>
        <strain evidence="13">UH-Slu-Lm8-n1</strain>
    </source>
</reference>
<keyword evidence="3" id="KW-0723">Serine/threonine-protein kinase</keyword>
<evidence type="ECO:0000256" key="8">
    <source>
        <dbReference type="ARBA" id="ARBA00047811"/>
    </source>
</evidence>
<evidence type="ECO:0000256" key="6">
    <source>
        <dbReference type="ARBA" id="ARBA00022777"/>
    </source>
</evidence>
<dbReference type="InterPro" id="IPR008271">
    <property type="entry name" value="Ser/Thr_kinase_AS"/>
</dbReference>
<evidence type="ECO:0000313" key="13">
    <source>
        <dbReference type="Proteomes" id="UP000054485"/>
    </source>
</evidence>
<accession>A0A0D0AT15</accession>
<dbReference type="OrthoDB" id="413582at2759"/>
<evidence type="ECO:0000256" key="9">
    <source>
        <dbReference type="ARBA" id="ARBA00048367"/>
    </source>
</evidence>
<dbReference type="InterPro" id="IPR050108">
    <property type="entry name" value="CDK"/>
</dbReference>